<evidence type="ECO:0000256" key="13">
    <source>
        <dbReference type="ARBA" id="ARBA00022827"/>
    </source>
</evidence>
<dbReference type="Gene3D" id="3.50.50.60">
    <property type="entry name" value="FAD/NAD(P)-binding domain"/>
    <property type="match status" value="6"/>
</dbReference>
<comment type="catalytic activity">
    <reaction evidence="32">
        <text>hexan-3-one + NADPH + O2 + H(+) = propyl propanoate + NADP(+) + H2O</text>
        <dbReference type="Rhea" id="RHEA:54848"/>
        <dbReference type="ChEBI" id="CHEBI:15377"/>
        <dbReference type="ChEBI" id="CHEBI:15378"/>
        <dbReference type="ChEBI" id="CHEBI:15379"/>
        <dbReference type="ChEBI" id="CHEBI:57783"/>
        <dbReference type="ChEBI" id="CHEBI:58349"/>
        <dbReference type="ChEBI" id="CHEBI:89828"/>
        <dbReference type="ChEBI" id="CHEBI:89891"/>
    </reaction>
    <physiologicalReaction direction="left-to-right" evidence="32">
        <dbReference type="Rhea" id="RHEA:54849"/>
    </physiologicalReaction>
</comment>
<evidence type="ECO:0000256" key="4">
    <source>
        <dbReference type="ARBA" id="ARBA00009183"/>
    </source>
</evidence>
<comment type="catalytic activity">
    <reaction evidence="34">
        <text>sulcatone + NADPH + O2 + H(+) = 4-methylpent-3-en-1-yl acetate + NADP(+) + H2O</text>
        <dbReference type="Rhea" id="RHEA:54864"/>
        <dbReference type="ChEBI" id="CHEBI:15377"/>
        <dbReference type="ChEBI" id="CHEBI:15378"/>
        <dbReference type="ChEBI" id="CHEBI:15379"/>
        <dbReference type="ChEBI" id="CHEBI:16310"/>
        <dbReference type="ChEBI" id="CHEBI:57783"/>
        <dbReference type="ChEBI" id="CHEBI:58349"/>
        <dbReference type="ChEBI" id="CHEBI:138373"/>
    </reaction>
    <physiologicalReaction direction="left-to-right" evidence="34">
        <dbReference type="Rhea" id="RHEA:54865"/>
    </physiologicalReaction>
</comment>
<evidence type="ECO:0000256" key="40">
    <source>
        <dbReference type="ARBA" id="ARBA00048989"/>
    </source>
</evidence>
<dbReference type="GO" id="GO:0016174">
    <property type="term" value="F:NAD(P)H oxidase H2O2-forming activity"/>
    <property type="evidence" value="ECO:0007669"/>
    <property type="project" value="UniProtKB-EC"/>
</dbReference>
<evidence type="ECO:0000256" key="10">
    <source>
        <dbReference type="ARBA" id="ARBA00022630"/>
    </source>
</evidence>
<evidence type="ECO:0000256" key="38">
    <source>
        <dbReference type="ARBA" id="ARBA00048088"/>
    </source>
</evidence>
<comment type="similarity">
    <text evidence="4">Belongs to the FMO family.</text>
</comment>
<keyword evidence="9" id="KW-0597">Phosphoprotein</keyword>
<keyword evidence="15" id="KW-0521">NADP</keyword>
<comment type="function">
    <text evidence="29">Acts as a Baeyer-Villiger monooxygenase on a broad range of substrates. Catalyzes the insertion of an oxygen atom into a carbon-carbon bond adjacent to a carbonyl, which converts ketones to esters. Active on diverse carbonyl compounds, whereas soft nucleophiles are mostly non- or poorly reactive. In contrast with other forms of FMO it is non- or poorly active on 'classical' substrates such as drugs, pesticides, and dietary components containing soft nucleophilic heteroatoms. Able to oxidize drug molecules bearing a carbonyl group on an aliphatic chain, such as nabumetone and pentoxifylline. Also, in the absence of substrates, shows slow but yet significant NADPH oxidase activity. Acts as a positive modulator of cholesterol biosynthesis as well as glucose homeostasis, promoting metabolic aging via pleiotropic effects.</text>
</comment>
<keyword evidence="46" id="KW-1185">Reference proteome</keyword>
<comment type="catalytic activity">
    <reaction evidence="36">
        <text>hexan-3-one + NADPH + O2 + H(+) = ethyl butanoate + NADP(+) + H2O</text>
        <dbReference type="Rhea" id="RHEA:54844"/>
        <dbReference type="ChEBI" id="CHEBI:15377"/>
        <dbReference type="ChEBI" id="CHEBI:15378"/>
        <dbReference type="ChEBI" id="CHEBI:15379"/>
        <dbReference type="ChEBI" id="CHEBI:57783"/>
        <dbReference type="ChEBI" id="CHEBI:58349"/>
        <dbReference type="ChEBI" id="CHEBI:88764"/>
        <dbReference type="ChEBI" id="CHEBI:89891"/>
    </reaction>
    <physiologicalReaction direction="left-to-right" evidence="36">
        <dbReference type="Rhea" id="RHEA:54845"/>
    </physiologicalReaction>
</comment>
<evidence type="ECO:0000256" key="5">
    <source>
        <dbReference type="ARBA" id="ARBA00012698"/>
    </source>
</evidence>
<accession>A0A8J7T8U3</accession>
<evidence type="ECO:0000256" key="3">
    <source>
        <dbReference type="ARBA" id="ARBA00004524"/>
    </source>
</evidence>
<evidence type="ECO:0000256" key="9">
    <source>
        <dbReference type="ARBA" id="ARBA00022553"/>
    </source>
</evidence>
<evidence type="ECO:0000256" key="25">
    <source>
        <dbReference type="ARBA" id="ARBA00034528"/>
    </source>
</evidence>
<evidence type="ECO:0000256" key="34">
    <source>
        <dbReference type="ARBA" id="ARBA00047855"/>
    </source>
</evidence>
<evidence type="ECO:0000256" key="43">
    <source>
        <dbReference type="ARBA" id="ARBA00049475"/>
    </source>
</evidence>
<evidence type="ECO:0000256" key="8">
    <source>
        <dbReference type="ARBA" id="ARBA00022481"/>
    </source>
</evidence>
<evidence type="ECO:0000256" key="23">
    <source>
        <dbReference type="ARBA" id="ARBA00033213"/>
    </source>
</evidence>
<evidence type="ECO:0000256" key="33">
    <source>
        <dbReference type="ARBA" id="ARBA00047574"/>
    </source>
</evidence>
<keyword evidence="13" id="KW-0274">FAD</keyword>
<comment type="catalytic activity">
    <reaction evidence="37">
        <text>hypotaurine + NADPH + O2 + H(+) = taurine + NADP(+) + H2O</text>
        <dbReference type="Rhea" id="RHEA:69819"/>
        <dbReference type="ChEBI" id="CHEBI:15377"/>
        <dbReference type="ChEBI" id="CHEBI:15378"/>
        <dbReference type="ChEBI" id="CHEBI:15379"/>
        <dbReference type="ChEBI" id="CHEBI:57783"/>
        <dbReference type="ChEBI" id="CHEBI:57853"/>
        <dbReference type="ChEBI" id="CHEBI:58349"/>
        <dbReference type="ChEBI" id="CHEBI:507393"/>
        <dbReference type="EC" id="1.14.13.8"/>
    </reaction>
    <physiologicalReaction direction="left-to-right" evidence="37">
        <dbReference type="Rhea" id="RHEA:69820"/>
    </physiologicalReaction>
</comment>
<dbReference type="FunFam" id="3.50.50.60:FF:000183">
    <property type="entry name" value="Dimethylaniline monooxygenase [N-oxide-forming]"/>
    <property type="match status" value="1"/>
</dbReference>
<evidence type="ECO:0000256" key="2">
    <source>
        <dbReference type="ARBA" id="ARBA00004389"/>
    </source>
</evidence>
<dbReference type="GO" id="GO:0050660">
    <property type="term" value="F:flavin adenine dinucleotide binding"/>
    <property type="evidence" value="ECO:0007669"/>
    <property type="project" value="InterPro"/>
</dbReference>
<dbReference type="GO" id="GO:0005789">
    <property type="term" value="C:endoplasmic reticulum membrane"/>
    <property type="evidence" value="ECO:0007669"/>
    <property type="project" value="UniProtKB-SubCell"/>
</dbReference>
<evidence type="ECO:0000256" key="44">
    <source>
        <dbReference type="SAM" id="MobiDB-lite"/>
    </source>
</evidence>
<evidence type="ECO:0000256" key="19">
    <source>
        <dbReference type="ARBA" id="ARBA00023098"/>
    </source>
</evidence>
<feature type="region of interest" description="Disordered" evidence="44">
    <location>
        <begin position="1"/>
        <end position="48"/>
    </location>
</feature>
<dbReference type="GO" id="GO:0034899">
    <property type="term" value="F:trimethylamine monooxygenase activity"/>
    <property type="evidence" value="ECO:0007669"/>
    <property type="project" value="UniProtKB-EC"/>
</dbReference>
<dbReference type="EC" id="1.14.13.8" evidence="6"/>
<evidence type="ECO:0000256" key="7">
    <source>
        <dbReference type="ARBA" id="ARBA00019213"/>
    </source>
</evidence>
<dbReference type="PRINTS" id="PR00370">
    <property type="entry name" value="FMOXYGENASE"/>
</dbReference>
<evidence type="ECO:0000256" key="16">
    <source>
        <dbReference type="ARBA" id="ARBA00022989"/>
    </source>
</evidence>
<evidence type="ECO:0000256" key="11">
    <source>
        <dbReference type="ARBA" id="ARBA00022692"/>
    </source>
</evidence>
<dbReference type="GO" id="GO:0006629">
    <property type="term" value="P:lipid metabolic process"/>
    <property type="evidence" value="ECO:0007669"/>
    <property type="project" value="UniProtKB-KW"/>
</dbReference>
<comment type="catalytic activity">
    <reaction evidence="38">
        <text>trimethylamine + NADPH + O2 = trimethylamine N-oxide + NADP(+) + H2O</text>
        <dbReference type="Rhea" id="RHEA:31979"/>
        <dbReference type="ChEBI" id="CHEBI:15377"/>
        <dbReference type="ChEBI" id="CHEBI:15379"/>
        <dbReference type="ChEBI" id="CHEBI:15724"/>
        <dbReference type="ChEBI" id="CHEBI:57783"/>
        <dbReference type="ChEBI" id="CHEBI:58349"/>
        <dbReference type="ChEBI" id="CHEBI:58389"/>
        <dbReference type="EC" id="1.14.13.148"/>
    </reaction>
    <physiologicalReaction direction="left-to-right" evidence="38">
        <dbReference type="Rhea" id="RHEA:31980"/>
    </physiologicalReaction>
</comment>
<keyword evidence="10" id="KW-0285">Flavoprotein</keyword>
<evidence type="ECO:0000256" key="26">
    <source>
        <dbReference type="ARBA" id="ARBA00034536"/>
    </source>
</evidence>
<comment type="catalytic activity">
    <reaction evidence="42">
        <text>N,N-dimethylaniline + NADPH + O2 + H(+) = N,N-dimethylaniline N-oxide + NADP(+) + H2O</text>
        <dbReference type="Rhea" id="RHEA:24468"/>
        <dbReference type="ChEBI" id="CHEBI:15377"/>
        <dbReference type="ChEBI" id="CHEBI:15378"/>
        <dbReference type="ChEBI" id="CHEBI:15379"/>
        <dbReference type="ChEBI" id="CHEBI:16269"/>
        <dbReference type="ChEBI" id="CHEBI:17735"/>
        <dbReference type="ChEBI" id="CHEBI:57783"/>
        <dbReference type="ChEBI" id="CHEBI:58349"/>
        <dbReference type="EC" id="1.14.13.8"/>
    </reaction>
    <physiologicalReaction direction="left-to-right" evidence="42">
        <dbReference type="Rhea" id="RHEA:24469"/>
    </physiologicalReaction>
</comment>
<evidence type="ECO:0000256" key="39">
    <source>
        <dbReference type="ARBA" id="ARBA00048459"/>
    </source>
</evidence>
<comment type="catalytic activity">
    <reaction evidence="39">
        <text>octan-3-one + NADPH + O2 + H(+) = ethyl hexanoate + NADP(+) + H2O</text>
        <dbReference type="Rhea" id="RHEA:54856"/>
        <dbReference type="ChEBI" id="CHEBI:15377"/>
        <dbReference type="ChEBI" id="CHEBI:15378"/>
        <dbReference type="ChEBI" id="CHEBI:15379"/>
        <dbReference type="ChEBI" id="CHEBI:57783"/>
        <dbReference type="ChEBI" id="CHEBI:58349"/>
        <dbReference type="ChEBI" id="CHEBI:80946"/>
        <dbReference type="ChEBI" id="CHEBI:86055"/>
    </reaction>
    <physiologicalReaction direction="left-to-right" evidence="39">
        <dbReference type="Rhea" id="RHEA:54857"/>
    </physiologicalReaction>
</comment>
<evidence type="ECO:0000313" key="45">
    <source>
        <dbReference type="EMBL" id="MBN3314963.1"/>
    </source>
</evidence>
<evidence type="ECO:0000256" key="27">
    <source>
        <dbReference type="ARBA" id="ARBA00034554"/>
    </source>
</evidence>
<comment type="catalytic activity">
    <reaction evidence="35">
        <text>NADPH + O2 + H(+) = H2O2 + NADP(+)</text>
        <dbReference type="Rhea" id="RHEA:11260"/>
        <dbReference type="ChEBI" id="CHEBI:15378"/>
        <dbReference type="ChEBI" id="CHEBI:15379"/>
        <dbReference type="ChEBI" id="CHEBI:16240"/>
        <dbReference type="ChEBI" id="CHEBI:57783"/>
        <dbReference type="ChEBI" id="CHEBI:58349"/>
        <dbReference type="EC" id="1.6.3.1"/>
    </reaction>
    <physiologicalReaction direction="left-to-right" evidence="35">
        <dbReference type="Rhea" id="RHEA:11261"/>
    </physiologicalReaction>
</comment>
<protein>
    <recommendedName>
        <fullName evidence="26">Flavin-containing monooxygenase 1</fullName>
        <ecNumber evidence="25">1.14.13.148</ecNumber>
        <ecNumber evidence="6">1.14.13.8</ecNumber>
        <ecNumber evidence="5">1.6.3.1</ecNumber>
    </recommendedName>
    <alternativeName>
        <fullName evidence="28">Dimethylaniline monooxygenase [N-oxide-forming] 1</fullName>
    </alternativeName>
    <alternativeName>
        <fullName evidence="24">Dimethylaniline monooxygenase [N-oxide-forming] 5</fullName>
    </alternativeName>
    <alternativeName>
        <fullName evidence="21">Dimethylaniline oxidase 1</fullName>
    </alternativeName>
    <alternativeName>
        <fullName evidence="22">Dimethylaniline oxidase 5</fullName>
    </alternativeName>
    <alternativeName>
        <fullName evidence="7">Flavin-containing monooxygenase 5</fullName>
    </alternativeName>
    <alternativeName>
        <fullName evidence="23">NADPH oxidase</fullName>
    </alternativeName>
    <alternativeName>
        <fullName evidence="27">Trimethylamine monooxygenase</fullName>
    </alternativeName>
</protein>
<evidence type="ECO:0000256" key="14">
    <source>
        <dbReference type="ARBA" id="ARBA00022848"/>
    </source>
</evidence>
<evidence type="ECO:0000256" key="20">
    <source>
        <dbReference type="ARBA" id="ARBA00023136"/>
    </source>
</evidence>
<dbReference type="InterPro" id="IPR020946">
    <property type="entry name" value="Flavin_mOase-like"/>
</dbReference>
<feature type="non-terminal residue" evidence="45">
    <location>
        <position position="1214"/>
    </location>
</feature>
<comment type="catalytic activity">
    <reaction evidence="33">
        <text>heptan-2-one + NADPH + O2 + H(+) = pentyl acetate + NADP(+) + H2O</text>
        <dbReference type="Rhea" id="RHEA:54836"/>
        <dbReference type="ChEBI" id="CHEBI:5672"/>
        <dbReference type="ChEBI" id="CHEBI:15377"/>
        <dbReference type="ChEBI" id="CHEBI:15378"/>
        <dbReference type="ChEBI" id="CHEBI:15379"/>
        <dbReference type="ChEBI" id="CHEBI:57783"/>
        <dbReference type="ChEBI" id="CHEBI:58349"/>
        <dbReference type="ChEBI" id="CHEBI:87362"/>
    </reaction>
    <physiologicalReaction direction="left-to-right" evidence="33">
        <dbReference type="Rhea" id="RHEA:54837"/>
    </physiologicalReaction>
</comment>
<keyword evidence="16" id="KW-1133">Transmembrane helix</keyword>
<dbReference type="InterPro" id="IPR036188">
    <property type="entry name" value="FAD/NAD-bd_sf"/>
</dbReference>
<evidence type="ECO:0000256" key="36">
    <source>
        <dbReference type="ARBA" id="ARBA00047977"/>
    </source>
</evidence>
<dbReference type="AlphaFoldDB" id="A0A8J7T8U3"/>
<organism evidence="45 46">
    <name type="scientific">Atractosteus spatula</name>
    <name type="common">Alligator gar</name>
    <name type="synonym">Lepisosteus spatula</name>
    <dbReference type="NCBI Taxonomy" id="7917"/>
    <lineage>
        <taxon>Eukaryota</taxon>
        <taxon>Metazoa</taxon>
        <taxon>Chordata</taxon>
        <taxon>Craniata</taxon>
        <taxon>Vertebrata</taxon>
        <taxon>Euteleostomi</taxon>
        <taxon>Actinopterygii</taxon>
        <taxon>Neopterygii</taxon>
        <taxon>Holostei</taxon>
        <taxon>Semionotiformes</taxon>
        <taxon>Lepisosteidae</taxon>
        <taxon>Atractosteus</taxon>
    </lineage>
</organism>
<dbReference type="EC" id="1.6.3.1" evidence="5"/>
<dbReference type="Proteomes" id="UP000736164">
    <property type="component" value="Unassembled WGS sequence"/>
</dbReference>
<keyword evidence="14" id="KW-0492">Microsome</keyword>
<keyword evidence="19" id="KW-0443">Lipid metabolism</keyword>
<feature type="non-terminal residue" evidence="45">
    <location>
        <position position="1"/>
    </location>
</feature>
<evidence type="ECO:0000256" key="12">
    <source>
        <dbReference type="ARBA" id="ARBA00022824"/>
    </source>
</evidence>
<evidence type="ECO:0000256" key="24">
    <source>
        <dbReference type="ARBA" id="ARBA00033301"/>
    </source>
</evidence>
<keyword evidence="11" id="KW-0812">Transmembrane</keyword>
<evidence type="ECO:0000256" key="1">
    <source>
        <dbReference type="ARBA" id="ARBA00001974"/>
    </source>
</evidence>
<gene>
    <name evidence="45" type="primary">Fmo5_2</name>
    <name evidence="45" type="ORF">GTO95_0004960</name>
</gene>
<dbReference type="InterPro" id="IPR002257">
    <property type="entry name" value="Flavin_mOase_5"/>
</dbReference>
<evidence type="ECO:0000256" key="42">
    <source>
        <dbReference type="ARBA" id="ARBA00049443"/>
    </source>
</evidence>
<evidence type="ECO:0000313" key="46">
    <source>
        <dbReference type="Proteomes" id="UP000736164"/>
    </source>
</evidence>
<evidence type="ECO:0000256" key="15">
    <source>
        <dbReference type="ARBA" id="ARBA00022857"/>
    </source>
</evidence>
<evidence type="ECO:0000256" key="32">
    <source>
        <dbReference type="ARBA" id="ARBA00047426"/>
    </source>
</evidence>
<comment type="catalytic activity">
    <reaction evidence="40">
        <text>(2E)-geranial + NADPH + O2 + H(+) = (1E)-2,6-dimethylhepta-1,5-dien-1-yl formate + NADP(+) + H2O</text>
        <dbReference type="Rhea" id="RHEA:54860"/>
        <dbReference type="ChEBI" id="CHEBI:15377"/>
        <dbReference type="ChEBI" id="CHEBI:15378"/>
        <dbReference type="ChEBI" id="CHEBI:15379"/>
        <dbReference type="ChEBI" id="CHEBI:16980"/>
        <dbReference type="ChEBI" id="CHEBI:57783"/>
        <dbReference type="ChEBI" id="CHEBI:58349"/>
        <dbReference type="ChEBI" id="CHEBI:138375"/>
    </reaction>
    <physiologicalReaction direction="left-to-right" evidence="40">
        <dbReference type="Rhea" id="RHEA:54861"/>
    </physiologicalReaction>
</comment>
<name>A0A8J7T8U3_ATRSP</name>
<evidence type="ECO:0000256" key="21">
    <source>
        <dbReference type="ARBA" id="ARBA00029725"/>
    </source>
</evidence>
<comment type="catalytic activity">
    <reaction evidence="41">
        <text>heptan-4-one + NADPH + O2 + H(+) = propyl butanoate + NADP(+) + H2O</text>
        <dbReference type="Rhea" id="RHEA:54852"/>
        <dbReference type="ChEBI" id="CHEBI:15377"/>
        <dbReference type="ChEBI" id="CHEBI:15378"/>
        <dbReference type="ChEBI" id="CHEBI:15379"/>
        <dbReference type="ChEBI" id="CHEBI:57783"/>
        <dbReference type="ChEBI" id="CHEBI:58349"/>
        <dbReference type="ChEBI" id="CHEBI:89484"/>
        <dbReference type="ChEBI" id="CHEBI:89719"/>
    </reaction>
    <physiologicalReaction direction="left-to-right" evidence="41">
        <dbReference type="Rhea" id="RHEA:54853"/>
    </physiologicalReaction>
</comment>
<evidence type="ECO:0000256" key="28">
    <source>
        <dbReference type="ARBA" id="ARBA00034561"/>
    </source>
</evidence>
<comment type="caution">
    <text evidence="45">The sequence shown here is derived from an EMBL/GenBank/DDBJ whole genome shotgun (WGS) entry which is preliminary data.</text>
</comment>
<evidence type="ECO:0000256" key="22">
    <source>
        <dbReference type="ARBA" id="ARBA00029728"/>
    </source>
</evidence>
<dbReference type="InterPro" id="IPR050346">
    <property type="entry name" value="FMO-like"/>
</dbReference>
<dbReference type="PANTHER" id="PTHR23023">
    <property type="entry name" value="DIMETHYLANILINE MONOOXYGENASE"/>
    <property type="match status" value="1"/>
</dbReference>
<dbReference type="FunFam" id="3.50.50.60:FF:000159">
    <property type="entry name" value="Dimethylaniline monooxygenase [N-oxide-forming]"/>
    <property type="match status" value="1"/>
</dbReference>
<reference evidence="45" key="1">
    <citation type="journal article" date="2021" name="Cell">
        <title>Tracing the genetic footprints of vertebrate landing in non-teleost ray-finned fishes.</title>
        <authorList>
            <person name="Bi X."/>
            <person name="Wang K."/>
            <person name="Yang L."/>
            <person name="Pan H."/>
            <person name="Jiang H."/>
            <person name="Wei Q."/>
            <person name="Fang M."/>
            <person name="Yu H."/>
            <person name="Zhu C."/>
            <person name="Cai Y."/>
            <person name="He Y."/>
            <person name="Gan X."/>
            <person name="Zeng H."/>
            <person name="Yu D."/>
            <person name="Zhu Y."/>
            <person name="Jiang H."/>
            <person name="Qiu Q."/>
            <person name="Yang H."/>
            <person name="Zhang Y.E."/>
            <person name="Wang W."/>
            <person name="Zhu M."/>
            <person name="He S."/>
            <person name="Zhang G."/>
        </authorList>
    </citation>
    <scope>NUCLEOTIDE SEQUENCE</scope>
    <source>
        <strain evidence="45">Allg_001</strain>
    </source>
</reference>
<dbReference type="GO" id="GO:0004499">
    <property type="term" value="F:N,N-dimethylaniline monooxygenase activity"/>
    <property type="evidence" value="ECO:0007669"/>
    <property type="project" value="InterPro"/>
</dbReference>
<sequence>MADRQSTAPDVIPSRRQGTSEISPPLLGPPSQSEKCGDSAGYNSQPGSRYPERLVTMARRIAIIGGGSSGLACIKCCLDEGLEPVCFESSDDIGGLWRFKENPEPDHASIYRSLIINTSKEMMCFSDFPIPAHFPNYMHNSLIMDYFCMYAEHFQLLPHIRFQVRGQWDVVTVNKDGRERSSIFDGVLVCTGHHVHPNLPLTDFPVTMARRIAIIGGGSSGLACIKCCLDEGLEPVCFESSDDIGGLWRFKENPEPDHASIYRSLIINTSKEMMCFSDFPIPAHFPNYMHNSLIMDYFSMYAEHFQLLPHIRFQTRVKSVKQRPDFSRSGQWDVVTVNKDGRERSSIFDGVLVCTGHHVHPNLPLTDFPGKKVVVIGIGNSGGDIAVELSRVTKKTLLSTRRGAWILNRVGKNGIPIDMGFRRHRAGLQWLLPLSLFNNMGERLLNKRFNHSLYGLQPKHRLFSQHPTVNDELPNRILSGTVAVKPNVREFRGSSVVFEDGTVEQDVYAVVFATGYRISFPFLPSFVVSVSDNKVSLYKYVFPPALERPTLAIIGLVQPLGAIMPISEMQARWATRIFKGLNKLPPADTMQKDIERKSEIMAKRYVASQRHTIQVDYLTYMDEVAALIGARPSLMGLLLRDPRLGLSVLLGPCTPYQYRLSGPGQWAGARSAILTQWERVEEPLRTRRVPHRPPTVRGHALHSLACPGWDRDGRENDGEKSGTDLFPLHFPQWSTEMACRVAVIGAGCSGLACIKCCLDEGLEPVCFESSDDIGGLWRFKEKPEAGQANIYRSVTVNTSKEIMSYSDFPVPAQFPNYMHNSRLLEYFHLYAEHFQLRPHIRFQGKRVVVIGIGNSGGDIAVELSRAAKQVYLSTRRGTWLASRFGDNGLPKDMVSSTRLAALLVRYLPSLMNWAVERKLNQQFDHRLYGLQPLHSFYRQNPMTNDELPSRIISGELVVKPNVREFRGSSVVFEDGTVETEIDSVVFATGYSYEFPFLPASLVSHQRGLRLALYKHVFPPRLEHPTLAVVGCLNTTEAIIPLSEMQARWATRVFAGLVKLPPEKTMLEDIEKTVREMEQKYTCSERSPFQVDYILYLDSLAAQIGARPSLMGLLLRDPRLGLSVLLGPCTPYQYRLSGPGQWAGARSAILTQWERVEEPLRTRRVPHRPRAPGLALALRVSAAALLLSAAAVVYIRGEPPALLRDLSVLPGAWTL</sequence>
<dbReference type="GO" id="GO:0050661">
    <property type="term" value="F:NADP binding"/>
    <property type="evidence" value="ECO:0007669"/>
    <property type="project" value="InterPro"/>
</dbReference>
<dbReference type="FunFam" id="3.50.50.60:FF:000023">
    <property type="entry name" value="Dimethylaniline monooxygenase [N-oxide-forming]"/>
    <property type="match status" value="1"/>
</dbReference>
<keyword evidence="20" id="KW-0472">Membrane</keyword>
<dbReference type="SUPFAM" id="SSF51905">
    <property type="entry name" value="FAD/NAD(P)-binding domain"/>
    <property type="match status" value="6"/>
</dbReference>
<comment type="cofactor">
    <cofactor evidence="1">
        <name>FAD</name>
        <dbReference type="ChEBI" id="CHEBI:57692"/>
    </cofactor>
</comment>
<comment type="catalytic activity">
    <reaction evidence="43">
        <text>octan-3-one + NADPH + O2 + H(+) = pentyl propanoate + NADP(+) + H2O</text>
        <dbReference type="Rhea" id="RHEA:54840"/>
        <dbReference type="ChEBI" id="CHEBI:15377"/>
        <dbReference type="ChEBI" id="CHEBI:15378"/>
        <dbReference type="ChEBI" id="CHEBI:15379"/>
        <dbReference type="ChEBI" id="CHEBI:57783"/>
        <dbReference type="ChEBI" id="CHEBI:58349"/>
        <dbReference type="ChEBI" id="CHEBI:80946"/>
        <dbReference type="ChEBI" id="CHEBI:87373"/>
    </reaction>
    <physiologicalReaction direction="left-to-right" evidence="43">
        <dbReference type="Rhea" id="RHEA:54841"/>
    </physiologicalReaction>
</comment>
<keyword evidence="8" id="KW-0488">Methylation</keyword>
<evidence type="ECO:0000256" key="35">
    <source>
        <dbReference type="ARBA" id="ARBA00047864"/>
    </source>
</evidence>
<evidence type="ECO:0000256" key="18">
    <source>
        <dbReference type="ARBA" id="ARBA00023033"/>
    </source>
</evidence>
<dbReference type="InterPro" id="IPR000960">
    <property type="entry name" value="Flavin_mOase"/>
</dbReference>
<comment type="catalytic activity">
    <reaction evidence="31">
        <text>hypotaurine + NADH + O2 + H(+) = taurine + NAD(+) + H2O</text>
        <dbReference type="Rhea" id="RHEA:74111"/>
        <dbReference type="ChEBI" id="CHEBI:15377"/>
        <dbReference type="ChEBI" id="CHEBI:15378"/>
        <dbReference type="ChEBI" id="CHEBI:15379"/>
        <dbReference type="ChEBI" id="CHEBI:57540"/>
        <dbReference type="ChEBI" id="CHEBI:57853"/>
        <dbReference type="ChEBI" id="CHEBI:57945"/>
        <dbReference type="ChEBI" id="CHEBI:507393"/>
        <dbReference type="EC" id="1.14.13.8"/>
    </reaction>
    <physiologicalReaction direction="left-to-right" evidence="31">
        <dbReference type="Rhea" id="RHEA:74112"/>
    </physiologicalReaction>
</comment>
<evidence type="ECO:0000256" key="37">
    <source>
        <dbReference type="ARBA" id="ARBA00048041"/>
    </source>
</evidence>
<dbReference type="PRINTS" id="PR01125">
    <property type="entry name" value="FMOXYGENASE5"/>
</dbReference>
<keyword evidence="12" id="KW-0256">Endoplasmic reticulum</keyword>
<evidence type="ECO:0000256" key="29">
    <source>
        <dbReference type="ARBA" id="ARBA00045722"/>
    </source>
</evidence>
<dbReference type="EMBL" id="JAAWVO010019016">
    <property type="protein sequence ID" value="MBN3314963.1"/>
    <property type="molecule type" value="Genomic_DNA"/>
</dbReference>
<dbReference type="Pfam" id="PF13450">
    <property type="entry name" value="NAD_binding_8"/>
    <property type="match status" value="1"/>
</dbReference>
<evidence type="ECO:0000256" key="41">
    <source>
        <dbReference type="ARBA" id="ARBA00048990"/>
    </source>
</evidence>
<dbReference type="Pfam" id="PF00743">
    <property type="entry name" value="FMO-like"/>
    <property type="match status" value="3"/>
</dbReference>
<keyword evidence="17" id="KW-0560">Oxidoreductase</keyword>
<comment type="subcellular location">
    <subcellularLocation>
        <location evidence="2">Endoplasmic reticulum membrane</location>
        <topology evidence="2">Single-pass membrane protein</topology>
    </subcellularLocation>
    <subcellularLocation>
        <location evidence="3">Microsome membrane</location>
    </subcellularLocation>
</comment>
<evidence type="ECO:0000256" key="6">
    <source>
        <dbReference type="ARBA" id="ARBA00012850"/>
    </source>
</evidence>
<evidence type="ECO:0000256" key="30">
    <source>
        <dbReference type="ARBA" id="ARBA00045957"/>
    </source>
</evidence>
<dbReference type="EC" id="1.14.13.148" evidence="25"/>
<evidence type="ECO:0000256" key="17">
    <source>
        <dbReference type="ARBA" id="ARBA00023002"/>
    </source>
</evidence>
<proteinExistence type="inferred from homology"/>
<comment type="function">
    <text evidence="30">Broad spectrum monooxygenase that catalyzes the oxygenation of a wide variety of nitrogen- and sulfur-containing compounds including xenobiotics. Catalyzes the S-oxygenation of hypotaurine to produce taurine, an organic osmolyte involved in cell volume regulation as well as a variety of cytoprotective and developmental processes. In vitro, catalyzes the N-oxygenation of trimethylamine (TMA) to produce trimethylamine N-oxide (TMAO) and could therefore participate to the detoxification of this compound that is generated by the action of gut microbiota from dietary precursors such as choline, choline containing compounds, betaine or L-carnitine.</text>
</comment>
<evidence type="ECO:0000256" key="31">
    <source>
        <dbReference type="ARBA" id="ARBA00047338"/>
    </source>
</evidence>
<keyword evidence="18 45" id="KW-0503">Monooxygenase</keyword>